<proteinExistence type="predicted"/>
<reference evidence="2" key="1">
    <citation type="journal article" date="2021" name="Proc. Natl. Acad. Sci. U.S.A.">
        <title>A Catalog of Tens of Thousands of Viruses from Human Metagenomes Reveals Hidden Associations with Chronic Diseases.</title>
        <authorList>
            <person name="Tisza M.J."/>
            <person name="Buck C.B."/>
        </authorList>
    </citation>
    <scope>NUCLEOTIDE SEQUENCE</scope>
    <source>
        <strain evidence="2">CtASH1</strain>
    </source>
</reference>
<sequence length="1141" mass="127866">MARATVSLSDLKTKFKGAGVFTMISDESVTSYNAPGRISVLVPGFSKVGWFNRPFLIEAGDVETLRNLYGARDKSLERKGSFFHKSIEVLLKNTPVIALNLVKFNDTLKEDGTPAEDADKVDFLSLSTEPQIKNIGKTTKLYSSFFKKDDWFIPSAENVLANRRDKSIFNLVNLSQQKLSFIIKKAELRGYDMKLKEWYDGNVPAYLDPETSVNDYIIEVIAIVGDYSQISDFDVRFKGLFEGGLLQADKLEDFLRRQDIAIKFRTVGSLIPDFRTKNGENLYIEQMINSSTISHGVVCAIDREQIEDKQYNMHERQIDVVCSSIIQNPADSLEMLSHVSKSFGQRTVIEPRVFSEEMVIDEISLSKFEKIDDKTFLFTDKEDEMYAKLLKIVKMGTRPHVKVKRKYTAPEHDSSHSEDRKRVDGILHKYTNDTAVESKLEITEAGDVRLVFDEIVSFPLGKATFKVVENENAVFIDGSPAKNADDVVAYAKKIGFNAVKADGGKVEIIPTTKNLAEINTAVLTTARHDVFDTYDKTTGDVIKNATGNTNVATLTREQSDVKDTDLRATISVYGDGNIYVEDDTDKNKWLFLEDIHIGSIENGTARVWAEGSSINDDVVAINYDQKSREISDSVSVGCYEFYVTAVGSEESLFLNSAPKITIGEFDYGNKIENVLDVVTDKSNKLSYQDVELIKTFYKDATFNMENIQKISLDLSSIKSQKTFVVEQKVFEKNPIEIGDKIKTSESVQNVVSIKQELVNGKKFFIVELDGAIGEGRFYREVSVHELTKFYKVFSLDGFQINPKSIPDGSNKSIREIYSVISETNIGKALSDPEAISFRYIVDTFNGGIEPKCKSYISEIAKKRDICMAIINIPRVDEFKKHKNPRFTASPTSTNPSPSVEVRYIVEGGNKAESPEWLFSLPEEEQGASHSAFFFPNVSVTESDGSTSSIPPASYVASCFMRKFGTTDEYKPSAGIIRGAITGEGVSGVDFRLGSDDFRSLIEFGINPIIIKNGSPIIYGNETGYQRFTSALNNIHARDLLITITEETKRLIDPYVYDYNDDTMRATIRTILNGYYGSLRDAYRAIESFKITIDRTNNPGWLVDNDGVLIDVEVTITGVSKKFINRITLKGRSVNQTGFTII</sequence>
<organism evidence="2">
    <name type="scientific">Ackermannviridae sp</name>
    <dbReference type="NCBI Taxonomy" id="2831612"/>
    <lineage>
        <taxon>Viruses</taxon>
        <taxon>Duplodnaviria</taxon>
        <taxon>Heunggongvirae</taxon>
        <taxon>Uroviricota</taxon>
        <taxon>Caudoviricetes</taxon>
        <taxon>Pantevenvirales</taxon>
        <taxon>Ackermannviridae</taxon>
    </lineage>
</organism>
<feature type="region of interest" description="Disordered" evidence="1">
    <location>
        <begin position="403"/>
        <end position="422"/>
    </location>
</feature>
<dbReference type="EMBL" id="BK035393">
    <property type="protein sequence ID" value="DAG97909.1"/>
    <property type="molecule type" value="Genomic_DNA"/>
</dbReference>
<protein>
    <submittedName>
        <fullName evidence="2">Tail sheath protein</fullName>
    </submittedName>
</protein>
<evidence type="ECO:0000313" key="2">
    <source>
        <dbReference type="EMBL" id="DAG97909.1"/>
    </source>
</evidence>
<evidence type="ECO:0000256" key="1">
    <source>
        <dbReference type="SAM" id="MobiDB-lite"/>
    </source>
</evidence>
<accession>A0A8S5VTX4</accession>
<feature type="compositionally biased region" description="Basic and acidic residues" evidence="1">
    <location>
        <begin position="408"/>
        <end position="422"/>
    </location>
</feature>
<name>A0A8S5VTX4_9CAUD</name>